<dbReference type="PANTHER" id="PTHR13285">
    <property type="entry name" value="ACYLTRANSFERASE"/>
    <property type="match status" value="1"/>
</dbReference>
<feature type="transmembrane region" description="Helical" evidence="8">
    <location>
        <begin position="50"/>
        <end position="67"/>
    </location>
</feature>
<keyword evidence="7" id="KW-0012">Acyltransferase</keyword>
<dbReference type="Proteomes" id="UP000292583">
    <property type="component" value="Unassembled WGS sequence"/>
</dbReference>
<accession>A0A4Q9JTY5</accession>
<keyword evidence="4 8" id="KW-0812">Transmembrane</keyword>
<feature type="transmembrane region" description="Helical" evidence="8">
    <location>
        <begin position="424"/>
        <end position="442"/>
    </location>
</feature>
<feature type="transmembrane region" description="Helical" evidence="8">
    <location>
        <begin position="239"/>
        <end position="258"/>
    </location>
</feature>
<evidence type="ECO:0000256" key="2">
    <source>
        <dbReference type="ARBA" id="ARBA00010323"/>
    </source>
</evidence>
<comment type="subcellular location">
    <subcellularLocation>
        <location evidence="1">Cell membrane</location>
        <topology evidence="1">Multi-pass membrane protein</topology>
    </subcellularLocation>
</comment>
<reference evidence="9 10" key="1">
    <citation type="submission" date="2018-07" db="EMBL/GenBank/DDBJ databases">
        <title>Campylobacter zealandensis sp. nov., isolated from birds and water in New Zealand.</title>
        <authorList>
            <person name="Wilkinson D.A."/>
            <person name="Biggs P.J."/>
            <person name="French N.P."/>
            <person name="Midwinter A.C."/>
        </authorList>
    </citation>
    <scope>NUCLEOTIDE SEQUENCE [LARGE SCALE GENOMIC DNA]</scope>
    <source>
        <strain evidence="9 10">B423b</strain>
    </source>
</reference>
<evidence type="ECO:0000256" key="3">
    <source>
        <dbReference type="ARBA" id="ARBA00022475"/>
    </source>
</evidence>
<dbReference type="InterPro" id="IPR024194">
    <property type="entry name" value="Ac/AlaTfrase_AlgI/DltB"/>
</dbReference>
<keyword evidence="7" id="KW-0808">Transferase</keyword>
<protein>
    <submittedName>
        <fullName evidence="9">MBOAT family protein</fullName>
    </submittedName>
</protein>
<evidence type="ECO:0000256" key="7">
    <source>
        <dbReference type="PIRNR" id="PIRNR016636"/>
    </source>
</evidence>
<keyword evidence="6 7" id="KW-0472">Membrane</keyword>
<dbReference type="GO" id="GO:0042121">
    <property type="term" value="P:alginic acid biosynthetic process"/>
    <property type="evidence" value="ECO:0007669"/>
    <property type="project" value="InterPro"/>
</dbReference>
<evidence type="ECO:0000256" key="1">
    <source>
        <dbReference type="ARBA" id="ARBA00004651"/>
    </source>
</evidence>
<dbReference type="AlphaFoldDB" id="A0A4Q9JTY5"/>
<feature type="transmembrane region" description="Helical" evidence="8">
    <location>
        <begin position="296"/>
        <end position="315"/>
    </location>
</feature>
<keyword evidence="3 7" id="KW-1003">Cell membrane</keyword>
<comment type="caution">
    <text evidence="9">The sequence shown here is derived from an EMBL/GenBank/DDBJ whole genome shotgun (WGS) entry which is preliminary data.</text>
</comment>
<feature type="transmembrane region" description="Helical" evidence="8">
    <location>
        <begin position="144"/>
        <end position="163"/>
    </location>
</feature>
<dbReference type="PIRSF" id="PIRSF016636">
    <property type="entry name" value="AlgI_DltB"/>
    <property type="match status" value="1"/>
</dbReference>
<dbReference type="InterPro" id="IPR051085">
    <property type="entry name" value="MB_O-acyltransferase"/>
</dbReference>
<name>A0A4Q9JTY5_9BACT</name>
<dbReference type="Pfam" id="PF03062">
    <property type="entry name" value="MBOAT"/>
    <property type="match status" value="1"/>
</dbReference>
<feature type="transmembrane region" description="Helical" evidence="8">
    <location>
        <begin position="113"/>
        <end position="132"/>
    </location>
</feature>
<feature type="transmembrane region" description="Helical" evidence="8">
    <location>
        <begin position="74"/>
        <end position="93"/>
    </location>
</feature>
<dbReference type="OrthoDB" id="139172at2"/>
<sequence length="454" mass="54102">MTFFSLEFSILISAFFIIYWIFKKYYKIQNILVLLFSYLVYTLINPYFALILLIYTFFIHYFALLIFTREKKYILFISIISVILNLCFFKYFSDIKDSLNIVFNYLGFDFLNIDIIFPIGISFYTFNSITYLVSVYKKHKVESFINLAIYLSFFPTLLLGPIMKSEFFFNQIFKKRKFGNIDLIFVLLLFGIFKKVFLANYLEIYSKGILDDPQNYSFLELLSAIYAYALQIYCDFSGYIDLVSAFALMLGFSIPINFNMPYLATNLKDFWSRWHISLSNFIKEYIYIPLGGNKKGILRTYLNIIIAFCLSGIWHGNTINFLIWGLLHSFGVIFNHISLFKLKKFPFIARFVTFHFVCFTWIFFYYPNLEDSFEYLKICYKNFFLLPDYETFYVLIVFSILFIIYPSFRNYQKNCTRILEATPLILKPIIIAFLLLLIFTFIPNEIPNFIYSSF</sequence>
<dbReference type="InterPro" id="IPR028362">
    <property type="entry name" value="AlgI"/>
</dbReference>
<dbReference type="PIRSF" id="PIRSF500217">
    <property type="entry name" value="AlgI"/>
    <property type="match status" value="1"/>
</dbReference>
<feature type="transmembrane region" description="Helical" evidence="8">
    <location>
        <begin position="6"/>
        <end position="22"/>
    </location>
</feature>
<feature type="transmembrane region" description="Helical" evidence="8">
    <location>
        <begin position="347"/>
        <end position="366"/>
    </location>
</feature>
<evidence type="ECO:0000256" key="8">
    <source>
        <dbReference type="SAM" id="Phobius"/>
    </source>
</evidence>
<gene>
    <name evidence="9" type="ORF">DU473_05770</name>
</gene>
<dbReference type="InterPro" id="IPR004299">
    <property type="entry name" value="MBOAT_fam"/>
</dbReference>
<feature type="transmembrane region" description="Helical" evidence="8">
    <location>
        <begin position="183"/>
        <end position="204"/>
    </location>
</feature>
<dbReference type="RefSeq" id="WP_131163876.1">
    <property type="nucleotide sequence ID" value="NZ_QPGQ01000018.1"/>
</dbReference>
<feature type="transmembrane region" description="Helical" evidence="8">
    <location>
        <begin position="391"/>
        <end position="408"/>
    </location>
</feature>
<proteinExistence type="inferred from homology"/>
<feature type="transmembrane region" description="Helical" evidence="8">
    <location>
        <begin position="321"/>
        <end position="340"/>
    </location>
</feature>
<evidence type="ECO:0000313" key="9">
    <source>
        <dbReference type="EMBL" id="TBR80276.1"/>
    </source>
</evidence>
<keyword evidence="10" id="KW-1185">Reference proteome</keyword>
<evidence type="ECO:0000256" key="5">
    <source>
        <dbReference type="ARBA" id="ARBA00022989"/>
    </source>
</evidence>
<evidence type="ECO:0000256" key="4">
    <source>
        <dbReference type="ARBA" id="ARBA00022692"/>
    </source>
</evidence>
<dbReference type="GO" id="GO:0005886">
    <property type="term" value="C:plasma membrane"/>
    <property type="evidence" value="ECO:0007669"/>
    <property type="project" value="UniProtKB-SubCell"/>
</dbReference>
<comment type="similarity">
    <text evidence="2 7">Belongs to the membrane-bound acyltransferase family.</text>
</comment>
<dbReference type="PANTHER" id="PTHR13285:SF18">
    <property type="entry name" value="PROTEIN-CYSTEINE N-PALMITOYLTRANSFERASE RASP"/>
    <property type="match status" value="1"/>
</dbReference>
<feature type="transmembrane region" description="Helical" evidence="8">
    <location>
        <begin position="216"/>
        <end position="233"/>
    </location>
</feature>
<organism evidence="9 10">
    <name type="scientific">Campylobacter novaezeelandiae</name>
    <dbReference type="NCBI Taxonomy" id="2267891"/>
    <lineage>
        <taxon>Bacteria</taxon>
        <taxon>Pseudomonadati</taxon>
        <taxon>Campylobacterota</taxon>
        <taxon>Epsilonproteobacteria</taxon>
        <taxon>Campylobacterales</taxon>
        <taxon>Campylobacteraceae</taxon>
        <taxon>Campylobacter</taxon>
    </lineage>
</organism>
<evidence type="ECO:0000313" key="10">
    <source>
        <dbReference type="Proteomes" id="UP000292583"/>
    </source>
</evidence>
<keyword evidence="5 8" id="KW-1133">Transmembrane helix</keyword>
<evidence type="ECO:0000256" key="6">
    <source>
        <dbReference type="ARBA" id="ARBA00023136"/>
    </source>
</evidence>
<dbReference type="GO" id="GO:0016746">
    <property type="term" value="F:acyltransferase activity"/>
    <property type="evidence" value="ECO:0007669"/>
    <property type="project" value="UniProtKB-KW"/>
</dbReference>
<dbReference type="EMBL" id="QPGR01000010">
    <property type="protein sequence ID" value="TBR80276.1"/>
    <property type="molecule type" value="Genomic_DNA"/>
</dbReference>